<dbReference type="EMBL" id="JACHFN010000001">
    <property type="protein sequence ID" value="MBB5233105.1"/>
    <property type="molecule type" value="Genomic_DNA"/>
</dbReference>
<comment type="caution">
    <text evidence="2">The sequence shown here is derived from an EMBL/GenBank/DDBJ whole genome shotgun (WGS) entry which is preliminary data.</text>
</comment>
<reference evidence="2 3" key="1">
    <citation type="submission" date="2020-08" db="EMBL/GenBank/DDBJ databases">
        <title>Genomic Encyclopedia of Type Strains, Phase IV (KMG-IV): sequencing the most valuable type-strain genomes for metagenomic binning, comparative biology and taxonomic classification.</title>
        <authorList>
            <person name="Goeker M."/>
        </authorList>
    </citation>
    <scope>NUCLEOTIDE SEQUENCE [LARGE SCALE GENOMIC DNA]</scope>
    <source>
        <strain evidence="2 3">DSM 101791</strain>
    </source>
</reference>
<dbReference type="Proteomes" id="UP000525389">
    <property type="component" value="Unassembled WGS sequence"/>
</dbReference>
<dbReference type="Gene3D" id="3.30.450.30">
    <property type="entry name" value="Dynein light chain 2a, cytoplasmic"/>
    <property type="match status" value="1"/>
</dbReference>
<evidence type="ECO:0000313" key="3">
    <source>
        <dbReference type="Proteomes" id="UP000525389"/>
    </source>
</evidence>
<feature type="domain" description="Roadblock/LAMTOR2" evidence="1">
    <location>
        <begin position="1"/>
        <end position="81"/>
    </location>
</feature>
<accession>A0A7W8LP25</accession>
<dbReference type="InterPro" id="IPR004942">
    <property type="entry name" value="Roadblock/LAMTOR2_dom"/>
</dbReference>
<sequence>MISQLLEVRGIRHVALIDAAGGIVSSAGGGSDISVVQAGRAVVTSLQAALGGGEWQDLLLDLDGGPVLLTPHGDQVLLTAFDEVASLGRVRFAVRRLLH</sequence>
<dbReference type="AlphaFoldDB" id="A0A7W8LP25"/>
<dbReference type="SMART" id="SM00960">
    <property type="entry name" value="Robl_LC7"/>
    <property type="match status" value="1"/>
</dbReference>
<evidence type="ECO:0000259" key="1">
    <source>
        <dbReference type="SMART" id="SM00960"/>
    </source>
</evidence>
<protein>
    <recommendedName>
        <fullName evidence="1">Roadblock/LAMTOR2 domain-containing protein</fullName>
    </recommendedName>
</protein>
<proteinExistence type="predicted"/>
<gene>
    <name evidence="2" type="ORF">HNQ09_000522</name>
</gene>
<keyword evidence="3" id="KW-1185">Reference proteome</keyword>
<organism evidence="2 3">
    <name type="scientific">Deinococcus budaensis</name>
    <dbReference type="NCBI Taxonomy" id="1665626"/>
    <lineage>
        <taxon>Bacteria</taxon>
        <taxon>Thermotogati</taxon>
        <taxon>Deinococcota</taxon>
        <taxon>Deinococci</taxon>
        <taxon>Deinococcales</taxon>
        <taxon>Deinococcaceae</taxon>
        <taxon>Deinococcus</taxon>
    </lineage>
</organism>
<dbReference type="Pfam" id="PF03259">
    <property type="entry name" value="Robl_LC7"/>
    <property type="match status" value="1"/>
</dbReference>
<dbReference type="SUPFAM" id="SSF103196">
    <property type="entry name" value="Roadblock/LC7 domain"/>
    <property type="match status" value="1"/>
</dbReference>
<evidence type="ECO:0000313" key="2">
    <source>
        <dbReference type="EMBL" id="MBB5233105.1"/>
    </source>
</evidence>
<name>A0A7W8LP25_9DEIO</name>
<dbReference type="RefSeq" id="WP_184024968.1">
    <property type="nucleotide sequence ID" value="NZ_JACHFN010000001.1"/>
</dbReference>